<sequence length="350" mass="36611">MTTAATPQPAVWRKGDMIDRLVSLDFPRRGVIDLIYRAAREHHGAPLSTTAAHLLRQRLTPGRVALIATGWLDRPHVSRLVAENDGPPGAALLARALHAGLGAVPVILVEREIVDGTRLAVQAAGLRCLSPQEAVEAAASTARLHAAAVVAFPSDPAAAEQAAVDLCDSLDVGAFVAIEKGGRNEQGRIHTSRGDDTTAPLAKVDALLDVCRARNIASIGVGDGGNEIGMGTIRDRLRPELRFGQRCRCECGGGVVPSNPTDVVVAATVSNWGAYGIAAALAVLLDRPEVMHTEELEEDVLRACALGGFIDGVTGYVGPTADGLPLRVHRAMVTMLRAVVGVGVNSAAWS</sequence>
<dbReference type="AlphaFoldDB" id="A0A1C4V9V1"/>
<organism evidence="2 3">
    <name type="scientific">Micromonospora carbonacea</name>
    <dbReference type="NCBI Taxonomy" id="47853"/>
    <lineage>
        <taxon>Bacteria</taxon>
        <taxon>Bacillati</taxon>
        <taxon>Actinomycetota</taxon>
        <taxon>Actinomycetes</taxon>
        <taxon>Micromonosporales</taxon>
        <taxon>Micromonosporaceae</taxon>
        <taxon>Micromonospora</taxon>
    </lineage>
</organism>
<evidence type="ECO:0000259" key="1">
    <source>
        <dbReference type="Pfam" id="PF14336"/>
    </source>
</evidence>
<evidence type="ECO:0000313" key="2">
    <source>
        <dbReference type="EMBL" id="SCE80702.1"/>
    </source>
</evidence>
<gene>
    <name evidence="2" type="ORF">GA0070563_102135</name>
</gene>
<proteinExistence type="predicted"/>
<name>A0A1C4V9V1_9ACTN</name>
<protein>
    <recommendedName>
        <fullName evidence="1">D-glutamate cyclase-like C-terminal domain-containing protein</fullName>
    </recommendedName>
</protein>
<dbReference type="EMBL" id="FMCT01000002">
    <property type="protein sequence ID" value="SCE80702.1"/>
    <property type="molecule type" value="Genomic_DNA"/>
</dbReference>
<feature type="domain" description="D-glutamate cyclase-like C-terminal" evidence="1">
    <location>
        <begin position="19"/>
        <end position="337"/>
    </location>
</feature>
<dbReference type="Proteomes" id="UP000183585">
    <property type="component" value="Unassembled WGS sequence"/>
</dbReference>
<keyword evidence="3" id="KW-1185">Reference proteome</keyword>
<evidence type="ECO:0000313" key="3">
    <source>
        <dbReference type="Proteomes" id="UP000183585"/>
    </source>
</evidence>
<dbReference type="Pfam" id="PF14336">
    <property type="entry name" value="GLUCM-like_C"/>
    <property type="match status" value="1"/>
</dbReference>
<dbReference type="InterPro" id="IPR025504">
    <property type="entry name" value="GLUCM_C"/>
</dbReference>
<reference evidence="3" key="1">
    <citation type="submission" date="2016-06" db="EMBL/GenBank/DDBJ databases">
        <authorList>
            <person name="Varghese N."/>
            <person name="Submissions Spin"/>
        </authorList>
    </citation>
    <scope>NUCLEOTIDE SEQUENCE [LARGE SCALE GENOMIC DNA]</scope>
    <source>
        <strain evidence="3">DSM 43168</strain>
    </source>
</reference>
<dbReference type="RefSeq" id="WP_074472989.1">
    <property type="nucleotide sequence ID" value="NZ_FMCT01000002.1"/>
</dbReference>
<dbReference type="PANTHER" id="PTHR32022:SF10">
    <property type="entry name" value="D-GLUTAMATE CYCLASE, MITOCHONDRIAL"/>
    <property type="match status" value="1"/>
</dbReference>
<dbReference type="PANTHER" id="PTHR32022">
    <property type="entry name" value="D-GLUTAMATE CYCLASE, MITOCHONDRIAL"/>
    <property type="match status" value="1"/>
</dbReference>
<dbReference type="Gene3D" id="3.90.1640.20">
    <property type="entry name" value="TON_0340"/>
    <property type="match status" value="1"/>
</dbReference>
<accession>A0A1C4V9V1</accession>